<keyword evidence="3" id="KW-1185">Reference proteome</keyword>
<evidence type="ECO:0000313" key="2">
    <source>
        <dbReference type="EMBL" id="CAE6784817.1"/>
    </source>
</evidence>
<sequence length="125" mass="13868">MDSHYRSKHWRLVWCGALFLTAGCSQAVLMEQESAQGGVVTYSYKQDRGGPMGSPYRKQALDLMQAKCAGGSRLVREGEVRGYTSAGMGTIEGTEDEERGRRWGIRFECKGSELGDKPAESLQRK</sequence>
<reference evidence="2 3" key="1">
    <citation type="submission" date="2021-02" db="EMBL/GenBank/DDBJ databases">
        <authorList>
            <person name="Han P."/>
        </authorList>
    </citation>
    <scope>NUCLEOTIDE SEQUENCE [LARGE SCALE GENOMIC DNA]</scope>
    <source>
        <strain evidence="2">Candidatus Nitrospira sp. ZN2</strain>
    </source>
</reference>
<evidence type="ECO:0000313" key="3">
    <source>
        <dbReference type="Proteomes" id="UP000675880"/>
    </source>
</evidence>
<feature type="chain" id="PRO_5047513385" description="Lipoprotein" evidence="1">
    <location>
        <begin position="28"/>
        <end position="125"/>
    </location>
</feature>
<feature type="signal peptide" evidence="1">
    <location>
        <begin position="1"/>
        <end position="27"/>
    </location>
</feature>
<organism evidence="2 3">
    <name type="scientific">Nitrospira defluvii</name>
    <dbReference type="NCBI Taxonomy" id="330214"/>
    <lineage>
        <taxon>Bacteria</taxon>
        <taxon>Pseudomonadati</taxon>
        <taxon>Nitrospirota</taxon>
        <taxon>Nitrospiria</taxon>
        <taxon>Nitrospirales</taxon>
        <taxon>Nitrospiraceae</taxon>
        <taxon>Nitrospira</taxon>
    </lineage>
</organism>
<dbReference type="RefSeq" id="WP_213043655.1">
    <property type="nucleotide sequence ID" value="NZ_CAJNBJ010000018.1"/>
</dbReference>
<comment type="caution">
    <text evidence="2">The sequence shown here is derived from an EMBL/GenBank/DDBJ whole genome shotgun (WGS) entry which is preliminary data.</text>
</comment>
<evidence type="ECO:0000256" key="1">
    <source>
        <dbReference type="SAM" id="SignalP"/>
    </source>
</evidence>
<accession>A0ABM8S2N4</accession>
<dbReference type="EMBL" id="CAJNBJ010000018">
    <property type="protein sequence ID" value="CAE6784817.1"/>
    <property type="molecule type" value="Genomic_DNA"/>
</dbReference>
<protein>
    <recommendedName>
        <fullName evidence="4">Lipoprotein</fullName>
    </recommendedName>
</protein>
<proteinExistence type="predicted"/>
<evidence type="ECO:0008006" key="4">
    <source>
        <dbReference type="Google" id="ProtNLM"/>
    </source>
</evidence>
<gene>
    <name evidence="2" type="ORF">NSPZN2_50056</name>
</gene>
<keyword evidence="1" id="KW-0732">Signal</keyword>
<dbReference type="PROSITE" id="PS51257">
    <property type="entry name" value="PROKAR_LIPOPROTEIN"/>
    <property type="match status" value="1"/>
</dbReference>
<name>A0ABM8S2N4_9BACT</name>
<dbReference type="Proteomes" id="UP000675880">
    <property type="component" value="Unassembled WGS sequence"/>
</dbReference>